<dbReference type="Pfam" id="PF01805">
    <property type="entry name" value="Surp"/>
    <property type="match status" value="1"/>
</dbReference>
<accession>A0A9Q1LJP2</accession>
<dbReference type="SUPFAM" id="SSF109905">
    <property type="entry name" value="Surp module (SWAP domain)"/>
    <property type="match status" value="1"/>
</dbReference>
<keyword evidence="6" id="KW-0539">Nucleus</keyword>
<protein>
    <recommendedName>
        <fullName evidence="7">SURP motif domain-containing protein</fullName>
    </recommendedName>
</protein>
<gene>
    <name evidence="8" type="ORF">K7X08_034749</name>
</gene>
<dbReference type="EMBL" id="JAJAGQ010000018">
    <property type="protein sequence ID" value="KAJ8536348.1"/>
    <property type="molecule type" value="Genomic_DNA"/>
</dbReference>
<evidence type="ECO:0000256" key="1">
    <source>
        <dbReference type="ARBA" id="ARBA00004123"/>
    </source>
</evidence>
<sequence length="176" mass="20089">MLRILTNAYYQHRLAKANAQKQPANSNTIKEAVKPDDLSAKLRHVIKVIEPPEVEQYTVRLPERITSEEVNIIKLTAQFVARNGKSFLTGLTSREINNPAFYFLNPNAHSNPFMFFTSIVDAYSKVLMSHKNMTDELRKSAVDMITTIDFADDEDHDLPSPMTLEQVIRRSKLPTL</sequence>
<proteinExistence type="predicted"/>
<dbReference type="GO" id="GO:0003723">
    <property type="term" value="F:RNA binding"/>
    <property type="evidence" value="ECO:0007669"/>
    <property type="project" value="InterPro"/>
</dbReference>
<keyword evidence="9" id="KW-1185">Reference proteome</keyword>
<dbReference type="OrthoDB" id="447637at2759"/>
<evidence type="ECO:0000313" key="8">
    <source>
        <dbReference type="EMBL" id="KAJ8536348.1"/>
    </source>
</evidence>
<comment type="subcellular location">
    <subcellularLocation>
        <location evidence="1">Nucleus</location>
    </subcellularLocation>
</comment>
<dbReference type="FunFam" id="1.10.10.790:FF:000001">
    <property type="entry name" value="Splicing factor 3a, subunit 1"/>
    <property type="match status" value="1"/>
</dbReference>
<reference evidence="9" key="1">
    <citation type="journal article" date="2023" name="Proc. Natl. Acad. Sci. U.S.A.">
        <title>Genomic and structural basis for evolution of tropane alkaloid biosynthesis.</title>
        <authorList>
            <person name="Wanga Y.-J."/>
            <person name="Taina T."/>
            <person name="Yua J.-Y."/>
            <person name="Lia J."/>
            <person name="Xua B."/>
            <person name="Chenc J."/>
            <person name="D'Auriad J.C."/>
            <person name="Huanga J.-P."/>
            <person name="Huanga S.-X."/>
        </authorList>
    </citation>
    <scope>NUCLEOTIDE SEQUENCE [LARGE SCALE GENOMIC DNA]</scope>
    <source>
        <strain evidence="9">cv. KIB-2019</strain>
    </source>
</reference>
<dbReference type="Proteomes" id="UP001152561">
    <property type="component" value="Unassembled WGS sequence"/>
</dbReference>
<dbReference type="InterPro" id="IPR045146">
    <property type="entry name" value="SF3A1"/>
</dbReference>
<dbReference type="InterPro" id="IPR000061">
    <property type="entry name" value="Surp"/>
</dbReference>
<dbReference type="GO" id="GO:0000381">
    <property type="term" value="P:regulation of alternative mRNA splicing, via spliceosome"/>
    <property type="evidence" value="ECO:0007669"/>
    <property type="project" value="TreeGrafter"/>
</dbReference>
<keyword evidence="2" id="KW-0507">mRNA processing</keyword>
<dbReference type="PANTHER" id="PTHR15316:SF1">
    <property type="entry name" value="SPLICING FACTOR 3A SUBUNIT 1"/>
    <property type="match status" value="1"/>
</dbReference>
<keyword evidence="3" id="KW-0747">Spliceosome</keyword>
<evidence type="ECO:0000313" key="9">
    <source>
        <dbReference type="Proteomes" id="UP001152561"/>
    </source>
</evidence>
<dbReference type="PANTHER" id="PTHR15316">
    <property type="entry name" value="SPLICEOSOME ASSOCIATED PROTEIN 114/SWAP SPLICING FACTOR-RELATED"/>
    <property type="match status" value="1"/>
</dbReference>
<organism evidence="8 9">
    <name type="scientific">Anisodus acutangulus</name>
    <dbReference type="NCBI Taxonomy" id="402998"/>
    <lineage>
        <taxon>Eukaryota</taxon>
        <taxon>Viridiplantae</taxon>
        <taxon>Streptophyta</taxon>
        <taxon>Embryophyta</taxon>
        <taxon>Tracheophyta</taxon>
        <taxon>Spermatophyta</taxon>
        <taxon>Magnoliopsida</taxon>
        <taxon>eudicotyledons</taxon>
        <taxon>Gunneridae</taxon>
        <taxon>Pentapetalae</taxon>
        <taxon>asterids</taxon>
        <taxon>lamiids</taxon>
        <taxon>Solanales</taxon>
        <taxon>Solanaceae</taxon>
        <taxon>Solanoideae</taxon>
        <taxon>Hyoscyameae</taxon>
        <taxon>Anisodus</taxon>
    </lineage>
</organism>
<comment type="caution">
    <text evidence="8">The sequence shown here is derived from an EMBL/GenBank/DDBJ whole genome shotgun (WGS) entry which is preliminary data.</text>
</comment>
<dbReference type="InterPro" id="IPR035967">
    <property type="entry name" value="SWAP/Surp_sf"/>
</dbReference>
<evidence type="ECO:0000256" key="5">
    <source>
        <dbReference type="ARBA" id="ARBA00023187"/>
    </source>
</evidence>
<evidence type="ECO:0000256" key="2">
    <source>
        <dbReference type="ARBA" id="ARBA00022664"/>
    </source>
</evidence>
<dbReference type="GO" id="GO:0045292">
    <property type="term" value="P:mRNA cis splicing, via spliceosome"/>
    <property type="evidence" value="ECO:0007669"/>
    <property type="project" value="InterPro"/>
</dbReference>
<keyword evidence="5" id="KW-0508">mRNA splicing</keyword>
<evidence type="ECO:0000256" key="4">
    <source>
        <dbReference type="ARBA" id="ARBA00022737"/>
    </source>
</evidence>
<feature type="domain" description="SURP motif" evidence="7">
    <location>
        <begin position="72"/>
        <end position="114"/>
    </location>
</feature>
<dbReference type="AlphaFoldDB" id="A0A9Q1LJP2"/>
<dbReference type="GO" id="GO:0071013">
    <property type="term" value="C:catalytic step 2 spliceosome"/>
    <property type="evidence" value="ECO:0007669"/>
    <property type="project" value="TreeGrafter"/>
</dbReference>
<evidence type="ECO:0000256" key="6">
    <source>
        <dbReference type="ARBA" id="ARBA00023242"/>
    </source>
</evidence>
<evidence type="ECO:0000259" key="7">
    <source>
        <dbReference type="PROSITE" id="PS50128"/>
    </source>
</evidence>
<dbReference type="Gene3D" id="1.10.10.790">
    <property type="entry name" value="Surp module"/>
    <property type="match status" value="1"/>
</dbReference>
<dbReference type="GO" id="GO:0005686">
    <property type="term" value="C:U2 snRNP"/>
    <property type="evidence" value="ECO:0007669"/>
    <property type="project" value="TreeGrafter"/>
</dbReference>
<dbReference type="SMART" id="SM00648">
    <property type="entry name" value="SWAP"/>
    <property type="match status" value="1"/>
</dbReference>
<keyword evidence="4" id="KW-0677">Repeat</keyword>
<evidence type="ECO:0000256" key="3">
    <source>
        <dbReference type="ARBA" id="ARBA00022728"/>
    </source>
</evidence>
<dbReference type="PROSITE" id="PS50128">
    <property type="entry name" value="SURP"/>
    <property type="match status" value="1"/>
</dbReference>
<dbReference type="GO" id="GO:0071004">
    <property type="term" value="C:U2-type prespliceosome"/>
    <property type="evidence" value="ECO:0007669"/>
    <property type="project" value="TreeGrafter"/>
</dbReference>
<name>A0A9Q1LJP2_9SOLA</name>